<dbReference type="Gene3D" id="3.10.450.30">
    <property type="entry name" value="Microbial ribonucleases"/>
    <property type="match status" value="1"/>
</dbReference>
<dbReference type="EC" id="3.1.27.-" evidence="7"/>
<dbReference type="GO" id="GO:0003723">
    <property type="term" value="F:RNA binding"/>
    <property type="evidence" value="ECO:0007669"/>
    <property type="project" value="UniProtKB-UniRule"/>
</dbReference>
<organism evidence="10 11">
    <name type="scientific">Chitinimonas arctica</name>
    <dbReference type="NCBI Taxonomy" id="2594795"/>
    <lineage>
        <taxon>Bacteria</taxon>
        <taxon>Pseudomonadati</taxon>
        <taxon>Pseudomonadota</taxon>
        <taxon>Betaproteobacteria</taxon>
        <taxon>Neisseriales</taxon>
        <taxon>Chitinibacteraceae</taxon>
        <taxon>Chitinimonas</taxon>
    </lineage>
</organism>
<dbReference type="EMBL" id="CP041730">
    <property type="protein sequence ID" value="QDQ27627.1"/>
    <property type="molecule type" value="Genomic_DNA"/>
</dbReference>
<keyword evidence="11" id="KW-1185">Reference proteome</keyword>
<evidence type="ECO:0000256" key="4">
    <source>
        <dbReference type="ARBA" id="ARBA00022525"/>
    </source>
</evidence>
<comment type="subcellular location">
    <subcellularLocation>
        <location evidence="1 7">Secreted</location>
    </subcellularLocation>
</comment>
<dbReference type="SUPFAM" id="SSF53933">
    <property type="entry name" value="Microbial ribonucleases"/>
    <property type="match status" value="1"/>
</dbReference>
<evidence type="ECO:0000256" key="8">
    <source>
        <dbReference type="PIRSR" id="PIRSR001013-1"/>
    </source>
</evidence>
<keyword evidence="4 7" id="KW-0964">Secreted</keyword>
<dbReference type="KEGG" id="cari:FNU76_15420"/>
<evidence type="ECO:0000256" key="6">
    <source>
        <dbReference type="ARBA" id="ARBA00022801"/>
    </source>
</evidence>
<dbReference type="OrthoDB" id="5326845at2"/>
<feature type="signal peptide" evidence="9">
    <location>
        <begin position="1"/>
        <end position="15"/>
    </location>
</feature>
<keyword evidence="9" id="KW-0732">Signal</keyword>
<sequence length="146" mass="16428">MRLLFALLLTLPAMAAVPDCRSVSTEISRRLDAQLDIEQLSDTLSALNRDGQLPQRFVTKQAARAAGWQPGKPLDSIPALKGKAIGGDRFGNYERLLPNGNWREADLDYRGGKRGPKRLVFEPVRDGHRYITVNHYQQFTEIPPCR</sequence>
<keyword evidence="6 7" id="KW-0378">Hydrolase</keyword>
<evidence type="ECO:0000256" key="5">
    <source>
        <dbReference type="ARBA" id="ARBA00022722"/>
    </source>
</evidence>
<feature type="chain" id="PRO_5021764388" description="Ribonuclease" evidence="9">
    <location>
        <begin position="16"/>
        <end position="146"/>
    </location>
</feature>
<evidence type="ECO:0000256" key="2">
    <source>
        <dbReference type="ARBA" id="ARBA00009006"/>
    </source>
</evidence>
<evidence type="ECO:0000256" key="7">
    <source>
        <dbReference type="PIRNR" id="PIRNR001013"/>
    </source>
</evidence>
<comment type="similarity">
    <text evidence="2 7">Belongs to the ribonuclease N1/T1 family.</text>
</comment>
<dbReference type="GO" id="GO:0016787">
    <property type="term" value="F:hydrolase activity"/>
    <property type="evidence" value="ECO:0007669"/>
    <property type="project" value="UniProtKB-KW"/>
</dbReference>
<feature type="active site" description="Proton donor" evidence="8">
    <location>
        <position position="135"/>
    </location>
</feature>
<evidence type="ECO:0000313" key="11">
    <source>
        <dbReference type="Proteomes" id="UP000317550"/>
    </source>
</evidence>
<dbReference type="GO" id="GO:0005576">
    <property type="term" value="C:extracellular region"/>
    <property type="evidence" value="ECO:0007669"/>
    <property type="project" value="UniProtKB-SubCell"/>
</dbReference>
<dbReference type="Pfam" id="PF00545">
    <property type="entry name" value="Ribonuclease"/>
    <property type="match status" value="1"/>
</dbReference>
<evidence type="ECO:0000256" key="9">
    <source>
        <dbReference type="SAM" id="SignalP"/>
    </source>
</evidence>
<dbReference type="RefSeq" id="WP_144279020.1">
    <property type="nucleotide sequence ID" value="NZ_CP041730.1"/>
</dbReference>
<protein>
    <recommendedName>
        <fullName evidence="3 7">Ribonuclease</fullName>
        <ecNumber evidence="7">3.1.27.-</ecNumber>
    </recommendedName>
</protein>
<dbReference type="InterPro" id="IPR001887">
    <property type="entry name" value="Barnase"/>
</dbReference>
<dbReference type="AlphaFoldDB" id="A0A516SHJ6"/>
<evidence type="ECO:0000256" key="1">
    <source>
        <dbReference type="ARBA" id="ARBA00004613"/>
    </source>
</evidence>
<evidence type="ECO:0000313" key="10">
    <source>
        <dbReference type="EMBL" id="QDQ27627.1"/>
    </source>
</evidence>
<feature type="active site" description="Proton acceptor" evidence="8">
    <location>
        <position position="104"/>
    </location>
</feature>
<reference evidence="11" key="1">
    <citation type="submission" date="2019-07" db="EMBL/GenBank/DDBJ databases">
        <title>Chitinimonas sp. nov., isolated from Ny-Alesund, arctica soil.</title>
        <authorList>
            <person name="Xu Q."/>
            <person name="Peng F."/>
        </authorList>
    </citation>
    <scope>NUCLEOTIDE SEQUENCE [LARGE SCALE GENOMIC DNA]</scope>
    <source>
        <strain evidence="11">R3-44</strain>
    </source>
</reference>
<dbReference type="InterPro" id="IPR016191">
    <property type="entry name" value="Ribonuclease/ribotoxin"/>
</dbReference>
<keyword evidence="7" id="KW-0255">Endonuclease</keyword>
<gene>
    <name evidence="10" type="ORF">FNU76_15420</name>
</gene>
<keyword evidence="5 7" id="KW-0540">Nuclease</keyword>
<dbReference type="PIRSF" id="PIRSF001013">
    <property type="entry name" value="Barnase"/>
    <property type="match status" value="1"/>
</dbReference>
<dbReference type="InterPro" id="IPR000026">
    <property type="entry name" value="N1-like"/>
</dbReference>
<accession>A0A516SHJ6</accession>
<evidence type="ECO:0000256" key="3">
    <source>
        <dbReference type="ARBA" id="ARBA00022214"/>
    </source>
</evidence>
<name>A0A516SHJ6_9NEIS</name>
<dbReference type="GO" id="GO:0004521">
    <property type="term" value="F:RNA endonuclease activity"/>
    <property type="evidence" value="ECO:0007669"/>
    <property type="project" value="UniProtKB-UniRule"/>
</dbReference>
<dbReference type="Proteomes" id="UP000317550">
    <property type="component" value="Chromosome"/>
</dbReference>
<proteinExistence type="inferred from homology"/>